<accession>A0ABS3UPU3</accession>
<protein>
    <recommendedName>
        <fullName evidence="3">Secreted protein</fullName>
    </recommendedName>
</protein>
<organism evidence="1 2">
    <name type="scientific">Actinoplanes flavus</name>
    <dbReference type="NCBI Taxonomy" id="2820290"/>
    <lineage>
        <taxon>Bacteria</taxon>
        <taxon>Bacillati</taxon>
        <taxon>Actinomycetota</taxon>
        <taxon>Actinomycetes</taxon>
        <taxon>Micromonosporales</taxon>
        <taxon>Micromonosporaceae</taxon>
        <taxon>Actinoplanes</taxon>
    </lineage>
</organism>
<evidence type="ECO:0008006" key="3">
    <source>
        <dbReference type="Google" id="ProtNLM"/>
    </source>
</evidence>
<keyword evidence="2" id="KW-1185">Reference proteome</keyword>
<sequence>MLNVMNCCHIIARTSRHKQYRNGEEPCMYRRGVSSRTRKLVIGGAAAALLGSALAVGTGMGQAAVQPGGNAGASSGDINALVPALGFSPGDPNATADRVGPTGVNVPGRCPPTQAQVNAQVALKNASLPSGTDLESRIQRFEKTLSAIQDLKCPASSTTLLGRLNSLTALRANANRDNILRGLGLNETPADRAAAGSGDGAAGGATGNAGANSGNIDALVPALGFSPGDPNATADRVGPTGVNVPGRCPPTQAQVNAQVALKNVSLPSGTDLESRIQRFEKTLSAIQDLKCPASSTTLLGRLNSLTALRANANRDNILRGLGLNETPAG</sequence>
<evidence type="ECO:0000313" key="1">
    <source>
        <dbReference type="EMBL" id="MBO3739712.1"/>
    </source>
</evidence>
<gene>
    <name evidence="1" type="ORF">J5X75_19565</name>
</gene>
<dbReference type="Proteomes" id="UP000679690">
    <property type="component" value="Unassembled WGS sequence"/>
</dbReference>
<dbReference type="EMBL" id="JAGFNS010000012">
    <property type="protein sequence ID" value="MBO3739712.1"/>
    <property type="molecule type" value="Genomic_DNA"/>
</dbReference>
<comment type="caution">
    <text evidence="1">The sequence shown here is derived from an EMBL/GenBank/DDBJ whole genome shotgun (WGS) entry which is preliminary data.</text>
</comment>
<proteinExistence type="predicted"/>
<reference evidence="1 2" key="1">
    <citation type="submission" date="2021-03" db="EMBL/GenBank/DDBJ databases">
        <title>Actinoplanes flavus sp. nov., a novel actinomycete isolated from Coconut Palm rhizosphere soil.</title>
        <authorList>
            <person name="Luo X."/>
        </authorList>
    </citation>
    <scope>NUCLEOTIDE SEQUENCE [LARGE SCALE GENOMIC DNA]</scope>
    <source>
        <strain evidence="1 2">NEAU-H7</strain>
    </source>
</reference>
<name>A0ABS3UPU3_9ACTN</name>
<evidence type="ECO:0000313" key="2">
    <source>
        <dbReference type="Proteomes" id="UP000679690"/>
    </source>
</evidence>